<accession>A0A7C9VRF8</accession>
<protein>
    <submittedName>
        <fullName evidence="1">Uncharacterized protein</fullName>
    </submittedName>
</protein>
<evidence type="ECO:0000313" key="1">
    <source>
        <dbReference type="EMBL" id="NGY58916.1"/>
    </source>
</evidence>
<gene>
    <name evidence="1" type="ORF">G7043_08250</name>
</gene>
<reference evidence="1 2" key="1">
    <citation type="submission" date="2020-03" db="EMBL/GenBank/DDBJ databases">
        <title>Isolation and identification of active actinomycetes.</title>
        <authorList>
            <person name="Sun X."/>
        </authorList>
    </citation>
    <scope>NUCLEOTIDE SEQUENCE [LARGE SCALE GENOMIC DNA]</scope>
    <source>
        <strain evidence="1 2">NEAU-D13</strain>
    </source>
</reference>
<dbReference type="EMBL" id="JAAMPJ010000002">
    <property type="protein sequence ID" value="NGY58916.1"/>
    <property type="molecule type" value="Genomic_DNA"/>
</dbReference>
<keyword evidence="2" id="KW-1185">Reference proteome</keyword>
<name>A0A7C9VRF8_9PSEU</name>
<proteinExistence type="predicted"/>
<dbReference type="Proteomes" id="UP000481360">
    <property type="component" value="Unassembled WGS sequence"/>
</dbReference>
<dbReference type="RefSeq" id="WP_166045009.1">
    <property type="nucleotide sequence ID" value="NZ_JAAMPJ010000002.1"/>
</dbReference>
<dbReference type="AlphaFoldDB" id="A0A7C9VRF8"/>
<evidence type="ECO:0000313" key="2">
    <source>
        <dbReference type="Proteomes" id="UP000481360"/>
    </source>
</evidence>
<sequence length="273" mass="29507">MSTDLTLPRPVSPPHVVRLELDTFSVVDRPALATWFGALFTELLEPLCPASVTELVSVARDYRPSDTTPWGPPGYARLLLSSGEFTLPSWEAALTELPSFLRVQLVQLDFQGLPLVDDGWCAEILLKDDPAFPHQIVVTAARSLFGGWISHAVQQDWLSMFRSGASLVRASGGWITLDRVGVRTAHEVAVGVGLDESLFMAAELARGPHWATLLGPRQVAALGGVQQVCSTAPCFSVTDLGGGRLLLQLTEHLDEVPAEAVDALAKFLQPVLH</sequence>
<organism evidence="1 2">
    <name type="scientific">Lentzea alba</name>
    <dbReference type="NCBI Taxonomy" id="2714351"/>
    <lineage>
        <taxon>Bacteria</taxon>
        <taxon>Bacillati</taxon>
        <taxon>Actinomycetota</taxon>
        <taxon>Actinomycetes</taxon>
        <taxon>Pseudonocardiales</taxon>
        <taxon>Pseudonocardiaceae</taxon>
        <taxon>Lentzea</taxon>
    </lineage>
</organism>
<comment type="caution">
    <text evidence="1">The sequence shown here is derived from an EMBL/GenBank/DDBJ whole genome shotgun (WGS) entry which is preliminary data.</text>
</comment>